<dbReference type="OMA" id="STEYIFQ"/>
<evidence type="ECO:0000313" key="2">
    <source>
        <dbReference type="Proteomes" id="UP000032304"/>
    </source>
</evidence>
<accession>A0A0D2U451</accession>
<dbReference type="Pfam" id="PF03140">
    <property type="entry name" value="DUF247"/>
    <property type="match status" value="2"/>
</dbReference>
<dbReference type="InterPro" id="IPR004158">
    <property type="entry name" value="DUF247_pln"/>
</dbReference>
<dbReference type="eggNOG" id="ENOG502QRKH">
    <property type="taxonomic scope" value="Eukaryota"/>
</dbReference>
<reference evidence="1 2" key="1">
    <citation type="journal article" date="2012" name="Nature">
        <title>Repeated polyploidization of Gossypium genomes and the evolution of spinnable cotton fibres.</title>
        <authorList>
            <person name="Paterson A.H."/>
            <person name="Wendel J.F."/>
            <person name="Gundlach H."/>
            <person name="Guo H."/>
            <person name="Jenkins J."/>
            <person name="Jin D."/>
            <person name="Llewellyn D."/>
            <person name="Showmaker K.C."/>
            <person name="Shu S."/>
            <person name="Udall J."/>
            <person name="Yoo M.J."/>
            <person name="Byers R."/>
            <person name="Chen W."/>
            <person name="Doron-Faigenboim A."/>
            <person name="Duke M.V."/>
            <person name="Gong L."/>
            <person name="Grimwood J."/>
            <person name="Grover C."/>
            <person name="Grupp K."/>
            <person name="Hu G."/>
            <person name="Lee T.H."/>
            <person name="Li J."/>
            <person name="Lin L."/>
            <person name="Liu T."/>
            <person name="Marler B.S."/>
            <person name="Page J.T."/>
            <person name="Roberts A.W."/>
            <person name="Romanel E."/>
            <person name="Sanders W.S."/>
            <person name="Szadkowski E."/>
            <person name="Tan X."/>
            <person name="Tang H."/>
            <person name="Xu C."/>
            <person name="Wang J."/>
            <person name="Wang Z."/>
            <person name="Zhang D."/>
            <person name="Zhang L."/>
            <person name="Ashrafi H."/>
            <person name="Bedon F."/>
            <person name="Bowers J.E."/>
            <person name="Brubaker C.L."/>
            <person name="Chee P.W."/>
            <person name="Das S."/>
            <person name="Gingle A.R."/>
            <person name="Haigler C.H."/>
            <person name="Harker D."/>
            <person name="Hoffmann L.V."/>
            <person name="Hovav R."/>
            <person name="Jones D.C."/>
            <person name="Lemke C."/>
            <person name="Mansoor S."/>
            <person name="ur Rahman M."/>
            <person name="Rainville L.N."/>
            <person name="Rambani A."/>
            <person name="Reddy U.K."/>
            <person name="Rong J.K."/>
            <person name="Saranga Y."/>
            <person name="Scheffler B.E."/>
            <person name="Scheffler J.A."/>
            <person name="Stelly D.M."/>
            <person name="Triplett B.A."/>
            <person name="Van Deynze A."/>
            <person name="Vaslin M.F."/>
            <person name="Waghmare V.N."/>
            <person name="Walford S.A."/>
            <person name="Wright R.J."/>
            <person name="Zaki E.A."/>
            <person name="Zhang T."/>
            <person name="Dennis E.S."/>
            <person name="Mayer K.F."/>
            <person name="Peterson D.G."/>
            <person name="Rokhsar D.S."/>
            <person name="Wang X."/>
            <person name="Schmutz J."/>
        </authorList>
    </citation>
    <scope>NUCLEOTIDE SEQUENCE [LARGE SCALE GENOMIC DNA]</scope>
</reference>
<gene>
    <name evidence="1" type="ORF">B456_013G198000</name>
</gene>
<dbReference type="PANTHER" id="PTHR31170:SF17">
    <property type="match status" value="1"/>
</dbReference>
<evidence type="ECO:0000313" key="1">
    <source>
        <dbReference type="EMBL" id="KJB82453.1"/>
    </source>
</evidence>
<dbReference type="AlphaFoldDB" id="A0A0D2U451"/>
<dbReference type="Proteomes" id="UP000032304">
    <property type="component" value="Chromosome 13"/>
</dbReference>
<organism evidence="1 2">
    <name type="scientific">Gossypium raimondii</name>
    <name type="common">Peruvian cotton</name>
    <name type="synonym">Gossypium klotzschianum subsp. raimondii</name>
    <dbReference type="NCBI Taxonomy" id="29730"/>
    <lineage>
        <taxon>Eukaryota</taxon>
        <taxon>Viridiplantae</taxon>
        <taxon>Streptophyta</taxon>
        <taxon>Embryophyta</taxon>
        <taxon>Tracheophyta</taxon>
        <taxon>Spermatophyta</taxon>
        <taxon>Magnoliopsida</taxon>
        <taxon>eudicotyledons</taxon>
        <taxon>Gunneridae</taxon>
        <taxon>Pentapetalae</taxon>
        <taxon>rosids</taxon>
        <taxon>malvids</taxon>
        <taxon>Malvales</taxon>
        <taxon>Malvaceae</taxon>
        <taxon>Malvoideae</taxon>
        <taxon>Gossypium</taxon>
    </lineage>
</organism>
<sequence length="257" mass="29895">MVVAQHHSQLHSTDRVLEGIVADALNAGSLLHCRPMLNIENQLLFFVLLTLYGMIEPNLGSEGHLYRLATSALSFFDKGILEKIVRSEDNFQTSRNLRPSATELEDVGIYFFGAPIQKMQDREQGVENMFDIKFHKNTKKLKIPTLQVCDSTEYIFQNYMAYEQLFTWEVPTFFFDYMIFIDKLINTSKDVELLQKSGIIDNFPKGFYYNEIANQVNKHCKRDWNKWKAKLKKDYFQTPWSPISFLAALVLLLLTIL</sequence>
<dbReference type="STRING" id="29730.A0A0D2U451"/>
<name>A0A0D2U451_GOSRA</name>
<proteinExistence type="predicted"/>
<dbReference type="EMBL" id="CM001752">
    <property type="protein sequence ID" value="KJB82453.1"/>
    <property type="molecule type" value="Genomic_DNA"/>
</dbReference>
<dbReference type="PANTHER" id="PTHR31170">
    <property type="entry name" value="BNAC04G53230D PROTEIN"/>
    <property type="match status" value="1"/>
</dbReference>
<dbReference type="Gramene" id="KJB82453">
    <property type="protein sequence ID" value="KJB82453"/>
    <property type="gene ID" value="B456_013G198000"/>
</dbReference>
<protein>
    <submittedName>
        <fullName evidence="1">Uncharacterized protein</fullName>
    </submittedName>
</protein>
<keyword evidence="2" id="KW-1185">Reference proteome</keyword>